<dbReference type="Gene3D" id="3.30.56.70">
    <property type="entry name" value="N2,N2-dimethylguanosine tRNA methyltransferase, C-terminal domain"/>
    <property type="match status" value="1"/>
</dbReference>
<dbReference type="PANTHER" id="PTHR10631:SF3">
    <property type="entry name" value="TRNA (GUANINE(26)-N(2))-DIMETHYLTRANSFERASE"/>
    <property type="match status" value="1"/>
</dbReference>
<dbReference type="GO" id="GO:0160104">
    <property type="term" value="F:tRNA (guanine(26)-N2)-dimethyltransferase activity"/>
    <property type="evidence" value="ECO:0007669"/>
    <property type="project" value="UniProtKB-EC"/>
</dbReference>
<keyword evidence="1 12" id="KW-0820">tRNA-binding</keyword>
<dbReference type="EC" id="2.1.1.216" evidence="7"/>
<evidence type="ECO:0000256" key="4">
    <source>
        <dbReference type="ARBA" id="ARBA00022691"/>
    </source>
</evidence>
<evidence type="ECO:0000313" key="16">
    <source>
        <dbReference type="Proteomes" id="UP000887229"/>
    </source>
</evidence>
<organism evidence="15 16">
    <name type="scientific">Emericellopsis atlantica</name>
    <dbReference type="NCBI Taxonomy" id="2614577"/>
    <lineage>
        <taxon>Eukaryota</taxon>
        <taxon>Fungi</taxon>
        <taxon>Dikarya</taxon>
        <taxon>Ascomycota</taxon>
        <taxon>Pezizomycotina</taxon>
        <taxon>Sordariomycetes</taxon>
        <taxon>Hypocreomycetidae</taxon>
        <taxon>Hypocreales</taxon>
        <taxon>Bionectriaceae</taxon>
        <taxon>Emericellopsis</taxon>
    </lineage>
</organism>
<reference evidence="15" key="1">
    <citation type="journal article" date="2021" name="IMA Fungus">
        <title>Genomic characterization of three marine fungi, including Emericellopsis atlantica sp. nov. with signatures of a generalist lifestyle and marine biomass degradation.</title>
        <authorList>
            <person name="Hagestad O.C."/>
            <person name="Hou L."/>
            <person name="Andersen J.H."/>
            <person name="Hansen E.H."/>
            <person name="Altermark B."/>
            <person name="Li C."/>
            <person name="Kuhnert E."/>
            <person name="Cox R.J."/>
            <person name="Crous P.W."/>
            <person name="Spatafora J.W."/>
            <person name="Lail K."/>
            <person name="Amirebrahimi M."/>
            <person name="Lipzen A."/>
            <person name="Pangilinan J."/>
            <person name="Andreopoulos W."/>
            <person name="Hayes R.D."/>
            <person name="Ng V."/>
            <person name="Grigoriev I.V."/>
            <person name="Jackson S.A."/>
            <person name="Sutton T.D.S."/>
            <person name="Dobson A.D.W."/>
            <person name="Rama T."/>
        </authorList>
    </citation>
    <scope>NUCLEOTIDE SEQUENCE</scope>
    <source>
        <strain evidence="15">TS7</strain>
    </source>
</reference>
<evidence type="ECO:0000259" key="14">
    <source>
        <dbReference type="PROSITE" id="PS50146"/>
    </source>
</evidence>
<keyword evidence="4 12" id="KW-0949">S-adenosyl-L-methionine</keyword>
<dbReference type="PROSITE" id="PS50146">
    <property type="entry name" value="DAGK"/>
    <property type="match status" value="1"/>
</dbReference>
<dbReference type="InterPro" id="IPR016064">
    <property type="entry name" value="NAD/diacylglycerol_kinase_sf"/>
</dbReference>
<keyword evidence="2 12" id="KW-0489">Methyltransferase</keyword>
<keyword evidence="16" id="KW-1185">Reference proteome</keyword>
<evidence type="ECO:0000256" key="2">
    <source>
        <dbReference type="ARBA" id="ARBA00022603"/>
    </source>
</evidence>
<protein>
    <recommendedName>
        <fullName evidence="7">tRNA (guanine(26)-N(2))-dimethyltransferase</fullName>
        <ecNumber evidence="7">2.1.1.216</ecNumber>
    </recommendedName>
    <alternativeName>
        <fullName evidence="10">tRNA 2,2-dimethylguanosine-26 methyltransferase</fullName>
    </alternativeName>
    <alternativeName>
        <fullName evidence="9">tRNA(guanine-26,N(2)-N(2)) methyltransferase</fullName>
    </alternativeName>
    <alternativeName>
        <fullName evidence="11">tRNA(m(2,2)G26)dimethyltransferase</fullName>
    </alternativeName>
</protein>
<name>A0A9P7ZW26_9HYPO</name>
<evidence type="ECO:0000256" key="5">
    <source>
        <dbReference type="ARBA" id="ARBA00022694"/>
    </source>
</evidence>
<comment type="caution">
    <text evidence="15">The sequence shown here is derived from an EMBL/GenBank/DDBJ whole genome shotgun (WGS) entry which is preliminary data.</text>
</comment>
<evidence type="ECO:0000256" key="9">
    <source>
        <dbReference type="ARBA" id="ARBA00077143"/>
    </source>
</evidence>
<sequence length="1171" mass="128472">MNLTRSIRRLTVRETCKTLHVPLSRAHYSSVHLAHSSRQPCLRLSQPSRLRPSHPTLITRTMATEANGQAPQTIQEGKAKIIVPEAASTPAGKKEQGDVQQVFYNPIQQFNRDLSVLAIKTYGEEIVEKRRAQQANKRSKKRKRAKTDDASKDDDAHPEVVDERQPAPEPETAPETVEPASTVAPDFKILDALSASGLRALRYAHEIPFVTEVTANDLSSSAARSIEANIAYNGLQDKIKVTNDDALALMYRSIADSLSLAARKHPGRASPDSIRWDVVDLDPYGTAAPFFDAAVQSVRSDGGLLCVTCTDSAVWAGHSYPEKTYSLYGGTPVKAPYSHEYGLRLILNSIATAAGRYGLSIEPQLSLSIDFYTKVFVKVTKSPSAVKFLGGKTMMLYTCDQGCGSFQTQYLVKNKVAENKKGSGHFYKHTLKQGPTTDEHCAHCDTKTHINGPIWGGPLHSPEFVKRLLAKLPEADKAVYGTIPRLEGMLQTALEEDLPFPEGSFPPVNPRDDAHAAIERYPFYVDPHKIASVLCAVGPSTDMFRGALTHLGYRHTRSHCRAGSVKTDAPWSTIWWVILEWIRQKAPITPKNVRPRTAGFRILEKAGILKLNEAGEVAATSGQDDAAVASAADDKTEVEQEGASAAEDKDDKAAAAFKEVELRKTLVFNEDLAALGRRNQGQKKLVRYQTNPRENWGPMRIYGHDCLFICASPEALEAIITKSPIDNLDDSLLCGDDNLTASASAIISPSCHQSCHFRKLHTTVISFITAVLKEAVAPDDSEPFQLVLIHSDAISDELSDAYLIDKVPPYLVHDASNQVDVVVSTKSGTNLALPFWSTVLQPLMSTVARTFPESKVDQANILVTESAESVSNFARQRWSSQASPARTIILLSGDGGVVDMLNGRQEGSQQRPTIAILPMGTGNALFHTNHKPLYTPSSPSPLVLGIRTLFVVGVAAALPIFRASFTPGAHIVHGDELQRQVSHLDGAIVASYGFHASVVYESDTPAYRVHGDKRFGMVAQELLREAHAYSAHVEIQRTGTSLEALDREKHGYLLTTLLSNLERTFTISPASKPLDGQLRTLHFGDIGGERALDAMMKAYDGGKHVDVKWDDGERIYYQDIDEIRITVKETDQRWRKVCIDGTIVDVPTGGTMTVKKLDESPLRILVNKGVR</sequence>
<evidence type="ECO:0000256" key="3">
    <source>
        <dbReference type="ARBA" id="ARBA00022679"/>
    </source>
</evidence>
<keyword evidence="3 12" id="KW-0808">Transferase</keyword>
<dbReference type="Gene3D" id="2.60.200.40">
    <property type="match status" value="1"/>
</dbReference>
<dbReference type="AlphaFoldDB" id="A0A9P7ZW26"/>
<dbReference type="EMBL" id="MU251242">
    <property type="protein sequence ID" value="KAG9259076.1"/>
    <property type="molecule type" value="Genomic_DNA"/>
</dbReference>
<keyword evidence="6 12" id="KW-0694">RNA-binding</keyword>
<dbReference type="GO" id="GO:0000049">
    <property type="term" value="F:tRNA binding"/>
    <property type="evidence" value="ECO:0007669"/>
    <property type="project" value="UniProtKB-UniRule"/>
</dbReference>
<dbReference type="SUPFAM" id="SSF53335">
    <property type="entry name" value="S-adenosyl-L-methionine-dependent methyltransferases"/>
    <property type="match status" value="1"/>
</dbReference>
<dbReference type="GO" id="GO:0016301">
    <property type="term" value="F:kinase activity"/>
    <property type="evidence" value="ECO:0007669"/>
    <property type="project" value="InterPro"/>
</dbReference>
<dbReference type="FunFam" id="3.30.56.70:FF:000001">
    <property type="entry name" value="tRNA (guanine(26)-N(2))-dimethyltransferase"/>
    <property type="match status" value="1"/>
</dbReference>
<accession>A0A9P7ZW26</accession>
<dbReference type="InterPro" id="IPR029063">
    <property type="entry name" value="SAM-dependent_MTases_sf"/>
</dbReference>
<evidence type="ECO:0000256" key="6">
    <source>
        <dbReference type="ARBA" id="ARBA00022884"/>
    </source>
</evidence>
<dbReference type="InterPro" id="IPR002905">
    <property type="entry name" value="Trm1"/>
</dbReference>
<evidence type="ECO:0000313" key="15">
    <source>
        <dbReference type="EMBL" id="KAG9259076.1"/>
    </source>
</evidence>
<dbReference type="Pfam" id="PF00781">
    <property type="entry name" value="DAGK_cat"/>
    <property type="match status" value="1"/>
</dbReference>
<evidence type="ECO:0000256" key="11">
    <source>
        <dbReference type="ARBA" id="ARBA00083299"/>
    </source>
</evidence>
<dbReference type="Pfam" id="PF02005">
    <property type="entry name" value="TRM"/>
    <property type="match status" value="2"/>
</dbReference>
<dbReference type="Proteomes" id="UP000887229">
    <property type="component" value="Unassembled WGS sequence"/>
</dbReference>
<dbReference type="RefSeq" id="XP_046123000.1">
    <property type="nucleotide sequence ID" value="XM_046260788.1"/>
</dbReference>
<dbReference type="PANTHER" id="PTHR10631">
    <property type="entry name" value="N 2 ,N 2 -DIMETHYLGUANOSINE TRNA METHYLTRANSFERASE"/>
    <property type="match status" value="1"/>
</dbReference>
<dbReference type="InterPro" id="IPR017438">
    <property type="entry name" value="ATP-NAD_kinase_N"/>
</dbReference>
<dbReference type="GO" id="GO:0002940">
    <property type="term" value="P:tRNA N2-guanine methylation"/>
    <property type="evidence" value="ECO:0007669"/>
    <property type="project" value="TreeGrafter"/>
</dbReference>
<evidence type="ECO:0000256" key="12">
    <source>
        <dbReference type="PROSITE-ProRule" id="PRU00958"/>
    </source>
</evidence>
<gene>
    <name evidence="15" type="ORF">F5Z01DRAFT_613927</name>
</gene>
<dbReference type="GO" id="GO:0005634">
    <property type="term" value="C:nucleus"/>
    <property type="evidence" value="ECO:0007669"/>
    <property type="project" value="TreeGrafter"/>
</dbReference>
<proteinExistence type="inferred from homology"/>
<dbReference type="GeneID" id="70291691"/>
<dbReference type="OrthoDB" id="6349953at2759"/>
<dbReference type="SUPFAM" id="SSF111331">
    <property type="entry name" value="NAD kinase/diacylglycerol kinase-like"/>
    <property type="match status" value="1"/>
</dbReference>
<evidence type="ECO:0000256" key="13">
    <source>
        <dbReference type="SAM" id="MobiDB-lite"/>
    </source>
</evidence>
<feature type="domain" description="DAGKc" evidence="14">
    <location>
        <begin position="814"/>
        <end position="968"/>
    </location>
</feature>
<dbReference type="Gene3D" id="3.40.50.150">
    <property type="entry name" value="Vaccinia Virus protein VP39"/>
    <property type="match status" value="1"/>
</dbReference>
<dbReference type="InterPro" id="IPR042296">
    <property type="entry name" value="tRNA_met_Trm1_C"/>
</dbReference>
<evidence type="ECO:0000256" key="1">
    <source>
        <dbReference type="ARBA" id="ARBA00022555"/>
    </source>
</evidence>
<dbReference type="Gene3D" id="3.40.50.10330">
    <property type="entry name" value="Probable inorganic polyphosphate/atp-NAD kinase, domain 1"/>
    <property type="match status" value="1"/>
</dbReference>
<feature type="compositionally biased region" description="Basic and acidic residues" evidence="13">
    <location>
        <begin position="146"/>
        <end position="166"/>
    </location>
</feature>
<feature type="region of interest" description="Disordered" evidence="13">
    <location>
        <begin position="130"/>
        <end position="181"/>
    </location>
</feature>
<comment type="similarity">
    <text evidence="12">Belongs to the class I-like SAM-binding methyltransferase superfamily. Trm1 family.</text>
</comment>
<evidence type="ECO:0000256" key="8">
    <source>
        <dbReference type="ARBA" id="ARBA00051897"/>
    </source>
</evidence>
<keyword evidence="5 12" id="KW-0819">tRNA processing</keyword>
<dbReference type="PROSITE" id="PS51626">
    <property type="entry name" value="SAM_MT_TRM1"/>
    <property type="match status" value="1"/>
</dbReference>
<evidence type="ECO:0000256" key="7">
    <source>
        <dbReference type="ARBA" id="ARBA00039099"/>
    </source>
</evidence>
<evidence type="ECO:0000256" key="10">
    <source>
        <dbReference type="ARBA" id="ARBA00082896"/>
    </source>
</evidence>
<dbReference type="InterPro" id="IPR001206">
    <property type="entry name" value="Diacylglycerol_kinase_cat_dom"/>
</dbReference>
<comment type="catalytic activity">
    <reaction evidence="8">
        <text>guanosine(26) in tRNA + 2 S-adenosyl-L-methionine = N(2)-dimethylguanosine(26) in tRNA + 2 S-adenosyl-L-homocysteine + 2 H(+)</text>
        <dbReference type="Rhea" id="RHEA:43140"/>
        <dbReference type="Rhea" id="RHEA-COMP:10359"/>
        <dbReference type="Rhea" id="RHEA-COMP:10360"/>
        <dbReference type="ChEBI" id="CHEBI:15378"/>
        <dbReference type="ChEBI" id="CHEBI:57856"/>
        <dbReference type="ChEBI" id="CHEBI:59789"/>
        <dbReference type="ChEBI" id="CHEBI:74269"/>
        <dbReference type="ChEBI" id="CHEBI:74513"/>
        <dbReference type="EC" id="2.1.1.216"/>
    </reaction>
</comment>